<dbReference type="VEuPathDB" id="AmoebaDB:EHI8A_107300"/>
<dbReference type="Pfam" id="PF01490">
    <property type="entry name" value="Aa_trans"/>
    <property type="match status" value="1"/>
</dbReference>
<gene>
    <name evidence="8" type="ORF">CL6EHI_194310</name>
</gene>
<feature type="transmembrane region" description="Helical" evidence="6">
    <location>
        <begin position="195"/>
        <end position="216"/>
    </location>
</feature>
<protein>
    <submittedName>
        <fullName evidence="8">Amino acid transporter putative</fullName>
    </submittedName>
</protein>
<reference evidence="8 9" key="1">
    <citation type="submission" date="2016-05" db="EMBL/GenBank/DDBJ databases">
        <title>First whole genome sequencing of Entamoeba histolytica HM1:IMSS-clone-6.</title>
        <authorList>
            <person name="Mukherjee Avik.K."/>
            <person name="Izumyama S."/>
            <person name="Nakada-Tsukui K."/>
            <person name="Nozaki T."/>
        </authorList>
    </citation>
    <scope>NUCLEOTIDE SEQUENCE [LARGE SCALE GENOMIC DNA]</scope>
    <source>
        <strain evidence="8 9">HM1:IMSS clone 6</strain>
    </source>
</reference>
<feature type="transmembrane region" description="Helical" evidence="6">
    <location>
        <begin position="75"/>
        <end position="95"/>
    </location>
</feature>
<evidence type="ECO:0000259" key="7">
    <source>
        <dbReference type="Pfam" id="PF01490"/>
    </source>
</evidence>
<feature type="transmembrane region" description="Helical" evidence="6">
    <location>
        <begin position="46"/>
        <end position="69"/>
    </location>
</feature>
<evidence type="ECO:0000256" key="4">
    <source>
        <dbReference type="ARBA" id="ARBA00023136"/>
    </source>
</evidence>
<evidence type="ECO:0000313" key="8">
    <source>
        <dbReference type="EMBL" id="GAT94404.1"/>
    </source>
</evidence>
<comment type="subcellular location">
    <subcellularLocation>
        <location evidence="1">Membrane</location>
    </subcellularLocation>
</comment>
<evidence type="ECO:0000256" key="5">
    <source>
        <dbReference type="SAM" id="MobiDB-lite"/>
    </source>
</evidence>
<dbReference type="OMA" id="MEAYYIC"/>
<evidence type="ECO:0000256" key="3">
    <source>
        <dbReference type="ARBA" id="ARBA00022989"/>
    </source>
</evidence>
<sequence length="508" mass="57169">MSEEEEKNIICDDTSVSNYDSKPLKKEQELLLNEKEKKETHSYSQAAGFATVINYIIGTGVFGIPFAYFTGGLPLSAIILIGFFIINVTTMNYLIDSMARSEGRKEIKENGGENEFNTVPVNELKFRLFDYTTLGEMWGGQFLRWFNFACLVLYLYGSLWAYAATSVSTLTTLFWMIYGDTERCIERKGNWECQLAYYISLAIYSIIVISLSFIDLSKQGKLQMALTFYRFFAFSVMLITCIVQLIVSGPIDSDISFLYTFKWVGFGTAFTHTAFALTCHQNLPDAITPVNKKKYLFYTTAGAMFLSAAFYFLIGFICSWTFGSDVLSPITNAWSKYTGLAGGWGKGETQWYAYPIQYIILLFPVVNLCNSYPLLGTTLSTNIQTCFTYSFREKHNKITQYSSLAIAYLPPLLLTCAIGSLQVIFDVTGLLAIFLAFTIPATLEILSIYKNKKDFGKGSIKTPYTFKVLANYILTGIVVVVSFILLGLSLYFLIAQLLTQEEQESSSN</sequence>
<accession>A0A5K1TW22</accession>
<feature type="transmembrane region" description="Helical" evidence="6">
    <location>
        <begin position="295"/>
        <end position="322"/>
    </location>
</feature>
<evidence type="ECO:0000313" key="9">
    <source>
        <dbReference type="Proteomes" id="UP000078387"/>
    </source>
</evidence>
<dbReference type="VEuPathDB" id="AmoebaDB:KM1_161870"/>
<feature type="transmembrane region" description="Helical" evidence="6">
    <location>
        <begin position="263"/>
        <end position="283"/>
    </location>
</feature>
<dbReference type="AlphaFoldDB" id="A0A5K1TW22"/>
<feature type="region of interest" description="Disordered" evidence="5">
    <location>
        <begin position="1"/>
        <end position="20"/>
    </location>
</feature>
<evidence type="ECO:0000256" key="6">
    <source>
        <dbReference type="SAM" id="Phobius"/>
    </source>
</evidence>
<keyword evidence="3 6" id="KW-1133">Transmembrane helix</keyword>
<proteinExistence type="predicted"/>
<dbReference type="PANTHER" id="PTHR16189">
    <property type="entry name" value="TRANSMEMBRANE PROTEIN 104-RELATED"/>
    <property type="match status" value="1"/>
</dbReference>
<dbReference type="VEuPathDB" id="AmoebaDB:EHI5A_130990"/>
<dbReference type="VEuPathDB" id="AmoebaDB:EHI_194310"/>
<feature type="transmembrane region" description="Helical" evidence="6">
    <location>
        <begin position="228"/>
        <end position="251"/>
    </location>
</feature>
<feature type="transmembrane region" description="Helical" evidence="6">
    <location>
        <begin position="145"/>
        <end position="175"/>
    </location>
</feature>
<feature type="domain" description="Amino acid transporter transmembrane" evidence="7">
    <location>
        <begin position="46"/>
        <end position="469"/>
    </location>
</feature>
<feature type="transmembrane region" description="Helical" evidence="6">
    <location>
        <begin position="430"/>
        <end position="449"/>
    </location>
</feature>
<keyword evidence="2 6" id="KW-0812">Transmembrane</keyword>
<dbReference type="Proteomes" id="UP000078387">
    <property type="component" value="Unassembled WGS sequence"/>
</dbReference>
<feature type="transmembrane region" description="Helical" evidence="6">
    <location>
        <begin position="469"/>
        <end position="494"/>
    </location>
</feature>
<evidence type="ECO:0000256" key="2">
    <source>
        <dbReference type="ARBA" id="ARBA00022692"/>
    </source>
</evidence>
<feature type="transmembrane region" description="Helical" evidence="6">
    <location>
        <begin position="401"/>
        <end position="424"/>
    </location>
</feature>
<dbReference type="PANTHER" id="PTHR16189:SF13">
    <property type="entry name" value="AMINO ACID TRANSPORTER TRANSMEMBRANE DOMAIN-CONTAINING PROTEIN"/>
    <property type="match status" value="1"/>
</dbReference>
<comment type="caution">
    <text evidence="8">The sequence shown here is derived from an EMBL/GenBank/DDBJ whole genome shotgun (WGS) entry which is preliminary data.</text>
</comment>
<keyword evidence="4 6" id="KW-0472">Membrane</keyword>
<dbReference type="InterPro" id="IPR013057">
    <property type="entry name" value="AA_transpt_TM"/>
</dbReference>
<feature type="transmembrane region" description="Helical" evidence="6">
    <location>
        <begin position="351"/>
        <end position="369"/>
    </location>
</feature>
<name>A0A5K1TW22_ENTHI</name>
<dbReference type="VEuPathDB" id="AmoebaDB:EHI7A_091500"/>
<organism evidence="8 9">
    <name type="scientific">Entamoeba histolytica</name>
    <dbReference type="NCBI Taxonomy" id="5759"/>
    <lineage>
        <taxon>Eukaryota</taxon>
        <taxon>Amoebozoa</taxon>
        <taxon>Evosea</taxon>
        <taxon>Archamoebae</taxon>
        <taxon>Mastigamoebida</taxon>
        <taxon>Entamoebidae</taxon>
        <taxon>Entamoeba</taxon>
    </lineage>
</organism>
<dbReference type="EMBL" id="BDEQ01000001">
    <property type="protein sequence ID" value="GAT94404.1"/>
    <property type="molecule type" value="Genomic_DNA"/>
</dbReference>
<evidence type="ECO:0000256" key="1">
    <source>
        <dbReference type="ARBA" id="ARBA00004370"/>
    </source>
</evidence>
<dbReference type="GO" id="GO:0016020">
    <property type="term" value="C:membrane"/>
    <property type="evidence" value="ECO:0007669"/>
    <property type="project" value="UniProtKB-SubCell"/>
</dbReference>